<accession>A0A4Y3R7Y3</accession>
<feature type="binding site" description="in other chain" evidence="8">
    <location>
        <position position="200"/>
    </location>
    <ligand>
        <name>IMP</name>
        <dbReference type="ChEBI" id="CHEBI:58053"/>
        <note>ligand shared between dimeric partners</note>
    </ligand>
</feature>
<feature type="binding site" evidence="8">
    <location>
        <position position="78"/>
    </location>
    <ligand>
        <name>Mg(2+)</name>
        <dbReference type="ChEBI" id="CHEBI:18420"/>
    </ligand>
</feature>
<name>A0A4Y3R7Y3_STRCI</name>
<evidence type="ECO:0000256" key="2">
    <source>
        <dbReference type="ARBA" id="ARBA00022598"/>
    </source>
</evidence>
<comment type="pathway">
    <text evidence="8">Purine metabolism; AMP biosynthesis via de novo pathway; AMP from IMP: step 1/2.</text>
</comment>
<dbReference type="Gene3D" id="3.90.170.10">
    <property type="entry name" value="Adenylosuccinate Synthetase, subunit A, domain 3"/>
    <property type="match status" value="1"/>
</dbReference>
<keyword evidence="2 8" id="KW-0436">Ligase</keyword>
<dbReference type="InterPro" id="IPR001114">
    <property type="entry name" value="Adenylosuccinate_synthetase"/>
</dbReference>
<evidence type="ECO:0000256" key="8">
    <source>
        <dbReference type="HAMAP-Rule" id="MF_00011"/>
    </source>
</evidence>
<comment type="subcellular location">
    <subcellularLocation>
        <location evidence="8">Cytoplasm</location>
    </subcellularLocation>
</comment>
<feature type="binding site" evidence="8">
    <location>
        <begin position="476"/>
        <end position="478"/>
    </location>
    <ligand>
        <name>GTP</name>
        <dbReference type="ChEBI" id="CHEBI:37565"/>
    </ligand>
</feature>
<comment type="caution">
    <text evidence="10">The sequence shown here is derived from an EMBL/GenBank/DDBJ whole genome shotgun (WGS) entry which is preliminary data.</text>
</comment>
<dbReference type="GO" id="GO:0000287">
    <property type="term" value="F:magnesium ion binding"/>
    <property type="evidence" value="ECO:0007669"/>
    <property type="project" value="UniProtKB-UniRule"/>
</dbReference>
<dbReference type="Pfam" id="PF00709">
    <property type="entry name" value="Adenylsucc_synt"/>
    <property type="match status" value="1"/>
</dbReference>
<comment type="similarity">
    <text evidence="8">Belongs to the adenylosuccinate synthetase family.</text>
</comment>
<evidence type="ECO:0000256" key="4">
    <source>
        <dbReference type="ARBA" id="ARBA00022741"/>
    </source>
</evidence>
<proteinExistence type="inferred from homology"/>
<dbReference type="GO" id="GO:0044208">
    <property type="term" value="P:'de novo' AMP biosynthetic process"/>
    <property type="evidence" value="ECO:0007669"/>
    <property type="project" value="UniProtKB-UniRule"/>
</dbReference>
<evidence type="ECO:0000256" key="5">
    <source>
        <dbReference type="ARBA" id="ARBA00022755"/>
    </source>
</evidence>
<gene>
    <name evidence="10" type="primary">purA_2</name>
    <name evidence="8" type="synonym">purA</name>
    <name evidence="10" type="ORF">SCA03_54490</name>
</gene>
<comment type="function">
    <text evidence="8">Plays an important role in the de novo pathway of purine nucleotide biosynthesis. Catalyzes the first committed step in the biosynthesis of AMP from IMP.</text>
</comment>
<evidence type="ECO:0000256" key="7">
    <source>
        <dbReference type="ARBA" id="ARBA00023134"/>
    </source>
</evidence>
<dbReference type="InterPro" id="IPR042111">
    <property type="entry name" value="Adenylosuccinate_synth_dom3"/>
</dbReference>
<comment type="catalytic activity">
    <reaction evidence="8">
        <text>IMP + L-aspartate + GTP = N(6)-(1,2-dicarboxyethyl)-AMP + GDP + phosphate + 2 H(+)</text>
        <dbReference type="Rhea" id="RHEA:15753"/>
        <dbReference type="ChEBI" id="CHEBI:15378"/>
        <dbReference type="ChEBI" id="CHEBI:29991"/>
        <dbReference type="ChEBI" id="CHEBI:37565"/>
        <dbReference type="ChEBI" id="CHEBI:43474"/>
        <dbReference type="ChEBI" id="CHEBI:57567"/>
        <dbReference type="ChEBI" id="CHEBI:58053"/>
        <dbReference type="ChEBI" id="CHEBI:58189"/>
        <dbReference type="EC" id="6.3.4.4"/>
    </reaction>
</comment>
<keyword evidence="7 8" id="KW-0342">GTP-binding</keyword>
<feature type="region of interest" description="Disordered" evidence="9">
    <location>
        <begin position="491"/>
        <end position="528"/>
    </location>
</feature>
<dbReference type="Gene3D" id="3.40.440.10">
    <property type="entry name" value="Adenylosuccinate Synthetase, subunit A, domain 1"/>
    <property type="match status" value="1"/>
</dbReference>
<feature type="active site" description="Proton acceptor" evidence="8">
    <location>
        <position position="78"/>
    </location>
</feature>
<feature type="region of interest" description="Disordered" evidence="9">
    <location>
        <begin position="1"/>
        <end position="34"/>
    </location>
</feature>
<evidence type="ECO:0000313" key="10">
    <source>
        <dbReference type="EMBL" id="GEB52898.1"/>
    </source>
</evidence>
<dbReference type="InterPro" id="IPR042110">
    <property type="entry name" value="Adenylosuccinate_synth_dom2"/>
</dbReference>
<keyword evidence="5 8" id="KW-0658">Purine biosynthesis</keyword>
<feature type="binding site" description="in other chain" evidence="8">
    <location>
        <position position="366"/>
    </location>
    <ligand>
        <name>IMP</name>
        <dbReference type="ChEBI" id="CHEBI:58053"/>
        <note>ligand shared between dimeric partners</note>
    </ligand>
</feature>
<dbReference type="GO" id="GO:0005737">
    <property type="term" value="C:cytoplasm"/>
    <property type="evidence" value="ECO:0007669"/>
    <property type="project" value="UniProtKB-SubCell"/>
</dbReference>
<feature type="binding site" evidence="8">
    <location>
        <position position="368"/>
    </location>
    <ligand>
        <name>GTP</name>
        <dbReference type="ChEBI" id="CHEBI:37565"/>
    </ligand>
</feature>
<dbReference type="CDD" id="cd03108">
    <property type="entry name" value="AdSS"/>
    <property type="match status" value="1"/>
</dbReference>
<evidence type="ECO:0000256" key="3">
    <source>
        <dbReference type="ARBA" id="ARBA00022723"/>
    </source>
</evidence>
<dbReference type="GO" id="GO:0046040">
    <property type="term" value="P:IMP metabolic process"/>
    <property type="evidence" value="ECO:0007669"/>
    <property type="project" value="TreeGrafter"/>
</dbReference>
<dbReference type="RefSeq" id="WP_086817580.1">
    <property type="nucleotide sequence ID" value="NZ_BJMM01000038.1"/>
</dbReference>
<dbReference type="PANTHER" id="PTHR11846:SF0">
    <property type="entry name" value="ADENYLOSUCCINATE SYNTHETASE"/>
    <property type="match status" value="1"/>
</dbReference>
<comment type="subunit">
    <text evidence="1 8">Homodimer.</text>
</comment>
<evidence type="ECO:0000256" key="9">
    <source>
        <dbReference type="SAM" id="MobiDB-lite"/>
    </source>
</evidence>
<protein>
    <recommendedName>
        <fullName evidence="8">Adenylosuccinate synthetase</fullName>
        <shortName evidence="8">AMPSase</shortName>
        <shortName evidence="8">AdSS</shortName>
        <ecNumber evidence="8">6.3.4.4</ecNumber>
    </recommendedName>
    <alternativeName>
        <fullName evidence="8">IMP--aspartate ligase</fullName>
    </alternativeName>
</protein>
<sequence length="528" mass="56544">MPEQQTSATPAASASVPSPSSPPADAAVPDAGPRAVWPAVREARRERRERLLAPLVAVAGPPPQQGHVTWVGDLQQGDGGKGAMADRLAAFHQITARVQGGDNAGHTTVFDDAEGRSRTVKSHLLPSGVRHPHVLGVIGNGVLVNPETLAREVAELDAVIPSLRRRLVVSDRAHLVLPLHREVDGRQERERGSADAIGTTRRGIGPANVSKTNRIGVRVGDLRDPDLLRRRIEQNVRFFGLPADRTEAELAWLDRHRELVLSLAGDSVALLDAAVDAGYSVVLEGAQGPMLDIEHGVYPYVTTSPTAFYSVTSGSGLDGARVGHRVGVLKAYQTMVGNGPFVTEDGSALGERLRSSGEEFGTTTGRSRRCGWLDLVHARWAVGLNRYTGVVVTKLDVLDDFEHIGVCVSYRPAGGGHGEFRPDNAYLAQCEPVYAWLPGWRRPTRNVRRWEELPAQARDFLRYITDYLGVEVAAAGVGPAQRDLVLAPGSGLARLMSPPHRPDGPAHPGGRRGPAGALPARPGRTPAG</sequence>
<reference evidence="10 11" key="1">
    <citation type="submission" date="2019-06" db="EMBL/GenBank/DDBJ databases">
        <title>Whole genome shotgun sequence of Streptomyces cacaoi subsp. cacaoi NBRC 12748.</title>
        <authorList>
            <person name="Hosoyama A."/>
            <person name="Uohara A."/>
            <person name="Ohji S."/>
            <person name="Ichikawa N."/>
        </authorList>
    </citation>
    <scope>NUCLEOTIDE SEQUENCE [LARGE SCALE GENOMIC DNA]</scope>
    <source>
        <strain evidence="10 11">NBRC 12748</strain>
    </source>
</reference>
<feature type="binding site" description="in other chain" evidence="8">
    <location>
        <position position="302"/>
    </location>
    <ligand>
        <name>IMP</name>
        <dbReference type="ChEBI" id="CHEBI:58053"/>
        <note>ligand shared between dimeric partners</note>
    </ligand>
</feature>
<feature type="binding site" evidence="8">
    <location>
        <begin position="105"/>
        <end position="107"/>
    </location>
    <ligand>
        <name>GTP</name>
        <dbReference type="ChEBI" id="CHEBI:37565"/>
    </ligand>
</feature>
<feature type="binding site" evidence="8">
    <location>
        <begin position="362"/>
        <end position="368"/>
    </location>
    <ligand>
        <name>substrate</name>
    </ligand>
</feature>
<feature type="binding site" description="in other chain" evidence="8">
    <location>
        <position position="287"/>
    </location>
    <ligand>
        <name>IMP</name>
        <dbReference type="ChEBI" id="CHEBI:58053"/>
        <note>ligand shared between dimeric partners</note>
    </ligand>
</feature>
<organism evidence="10 11">
    <name type="scientific">Streptomyces cacaoi</name>
    <dbReference type="NCBI Taxonomy" id="1898"/>
    <lineage>
        <taxon>Bacteria</taxon>
        <taxon>Bacillati</taxon>
        <taxon>Actinomycetota</taxon>
        <taxon>Actinomycetes</taxon>
        <taxon>Kitasatosporales</taxon>
        <taxon>Streptomycetaceae</taxon>
        <taxon>Streptomyces</taxon>
    </lineage>
</organism>
<dbReference type="Gene3D" id="1.10.300.10">
    <property type="entry name" value="Adenylosuccinate Synthetase, subunit A, domain 2"/>
    <property type="match status" value="1"/>
</dbReference>
<comment type="cofactor">
    <cofactor evidence="8">
        <name>Mg(2+)</name>
        <dbReference type="ChEBI" id="CHEBI:18420"/>
    </cofactor>
    <text evidence="8">Binds 1 Mg(2+) ion per subunit.</text>
</comment>
<dbReference type="FunFam" id="3.90.170.10:FF:000001">
    <property type="entry name" value="Adenylosuccinate synthetase"/>
    <property type="match status" value="1"/>
</dbReference>
<keyword evidence="3 8" id="KW-0479">Metal-binding</keyword>
<keyword evidence="11" id="KW-1185">Reference proteome</keyword>
<feature type="binding site" evidence="8">
    <location>
        <position position="214"/>
    </location>
    <ligand>
        <name>IMP</name>
        <dbReference type="ChEBI" id="CHEBI:58053"/>
        <note>ligand shared between dimeric partners</note>
    </ligand>
</feature>
<dbReference type="GO" id="GO:0005525">
    <property type="term" value="F:GTP binding"/>
    <property type="evidence" value="ECO:0007669"/>
    <property type="project" value="UniProtKB-UniRule"/>
</dbReference>
<keyword evidence="4 8" id="KW-0547">Nucleotide-binding</keyword>
<dbReference type="SUPFAM" id="SSF52540">
    <property type="entry name" value="P-loop containing nucleoside triphosphate hydrolases"/>
    <property type="match status" value="1"/>
</dbReference>
<feature type="binding site" description="in other chain" evidence="8">
    <location>
        <begin position="103"/>
        <end position="106"/>
    </location>
    <ligand>
        <name>IMP</name>
        <dbReference type="ChEBI" id="CHEBI:58053"/>
        <note>ligand shared between dimeric partners</note>
    </ligand>
</feature>
<feature type="binding site" evidence="8">
    <location>
        <position position="105"/>
    </location>
    <ligand>
        <name>Mg(2+)</name>
        <dbReference type="ChEBI" id="CHEBI:18420"/>
    </ligand>
</feature>
<evidence type="ECO:0000256" key="6">
    <source>
        <dbReference type="ARBA" id="ARBA00022842"/>
    </source>
</evidence>
<keyword evidence="6 8" id="KW-0460">Magnesium</keyword>
<feature type="binding site" evidence="8">
    <location>
        <begin position="394"/>
        <end position="396"/>
    </location>
    <ligand>
        <name>GTP</name>
        <dbReference type="ChEBI" id="CHEBI:37565"/>
    </ligand>
</feature>
<feature type="compositionally biased region" description="Low complexity" evidence="9">
    <location>
        <begin position="514"/>
        <end position="528"/>
    </location>
</feature>
<dbReference type="NCBIfam" id="NF002223">
    <property type="entry name" value="PRK01117.1"/>
    <property type="match status" value="1"/>
</dbReference>
<dbReference type="AlphaFoldDB" id="A0A4Y3R7Y3"/>
<dbReference type="InterPro" id="IPR042109">
    <property type="entry name" value="Adenylosuccinate_synth_dom1"/>
</dbReference>
<dbReference type="HAMAP" id="MF_00011">
    <property type="entry name" value="Adenylosucc_synth"/>
    <property type="match status" value="1"/>
</dbReference>
<dbReference type="EMBL" id="BJMM01000038">
    <property type="protein sequence ID" value="GEB52898.1"/>
    <property type="molecule type" value="Genomic_DNA"/>
</dbReference>
<comment type="caution">
    <text evidence="8">Lacks conserved residue(s) required for the propagation of feature annotation.</text>
</comment>
<dbReference type="SMART" id="SM00788">
    <property type="entry name" value="Adenylsucc_synt"/>
    <property type="match status" value="1"/>
</dbReference>
<dbReference type="UniPathway" id="UPA00075">
    <property type="reaction ID" value="UER00335"/>
</dbReference>
<dbReference type="PANTHER" id="PTHR11846">
    <property type="entry name" value="ADENYLOSUCCINATE SYNTHETASE"/>
    <property type="match status" value="1"/>
</dbReference>
<dbReference type="EC" id="6.3.4.4" evidence="8"/>
<dbReference type="InterPro" id="IPR027417">
    <property type="entry name" value="P-loop_NTPase"/>
</dbReference>
<evidence type="ECO:0000256" key="1">
    <source>
        <dbReference type="ARBA" id="ARBA00011738"/>
    </source>
</evidence>
<feature type="active site" description="Proton donor" evidence="8">
    <location>
        <position position="106"/>
    </location>
</feature>
<dbReference type="GO" id="GO:0004019">
    <property type="term" value="F:adenylosuccinate synthase activity"/>
    <property type="evidence" value="ECO:0007669"/>
    <property type="project" value="UniProtKB-UniRule"/>
</dbReference>
<evidence type="ECO:0000313" key="11">
    <source>
        <dbReference type="Proteomes" id="UP000319210"/>
    </source>
</evidence>
<keyword evidence="8" id="KW-0963">Cytoplasm</keyword>
<dbReference type="Proteomes" id="UP000319210">
    <property type="component" value="Unassembled WGS sequence"/>
</dbReference>